<keyword evidence="3" id="KW-1185">Reference proteome</keyword>
<dbReference type="EMBL" id="JAHLQL010000002">
    <property type="protein sequence ID" value="MBU5591923.1"/>
    <property type="molecule type" value="Genomic_DNA"/>
</dbReference>
<gene>
    <name evidence="2" type="ORF">KQI89_09100</name>
</gene>
<organism evidence="2 3">
    <name type="scientific">Clostridium simiarum</name>
    <dbReference type="NCBI Taxonomy" id="2841506"/>
    <lineage>
        <taxon>Bacteria</taxon>
        <taxon>Bacillati</taxon>
        <taxon>Bacillota</taxon>
        <taxon>Clostridia</taxon>
        <taxon>Eubacteriales</taxon>
        <taxon>Clostridiaceae</taxon>
        <taxon>Clostridium</taxon>
    </lineage>
</organism>
<name>A0ABS6F2U3_9CLOT</name>
<evidence type="ECO:0000313" key="2">
    <source>
        <dbReference type="EMBL" id="MBU5591923.1"/>
    </source>
</evidence>
<keyword evidence="1" id="KW-0812">Transmembrane</keyword>
<comment type="caution">
    <text evidence="2">The sequence shown here is derived from an EMBL/GenBank/DDBJ whole genome shotgun (WGS) entry which is preliminary data.</text>
</comment>
<dbReference type="RefSeq" id="WP_216456837.1">
    <property type="nucleotide sequence ID" value="NZ_JAHLQL010000002.1"/>
</dbReference>
<evidence type="ECO:0000313" key="3">
    <source>
        <dbReference type="Proteomes" id="UP000736583"/>
    </source>
</evidence>
<evidence type="ECO:0000256" key="1">
    <source>
        <dbReference type="SAM" id="Phobius"/>
    </source>
</evidence>
<keyword evidence="1" id="KW-0472">Membrane</keyword>
<keyword evidence="1" id="KW-1133">Transmembrane helix</keyword>
<feature type="transmembrane region" description="Helical" evidence="1">
    <location>
        <begin position="26"/>
        <end position="47"/>
    </location>
</feature>
<accession>A0ABS6F2U3</accession>
<protein>
    <submittedName>
        <fullName evidence="2">Uncharacterized protein</fullName>
    </submittedName>
</protein>
<proteinExistence type="predicted"/>
<dbReference type="Proteomes" id="UP000736583">
    <property type="component" value="Unassembled WGS sequence"/>
</dbReference>
<sequence>MSNDVNLRDGIIRENIEKSSNRGTKVYKYMIIICILLLGGSLVINYMQDPEFFIRPTILSAIFIVPVMIFAIISQGKSKKYSSAFETHPIYITLKKRFNLNDINDFDALDSKITKEYKDKVLFEDKRLNLTATDSYIINGKLTGLNFSVYDASKLLLVEFKPKKIAESLVLLAFRKRKLNYLVLYFEDDVLGIEVLSKKNGKELSNKFATTYKVLSGIDANIQGFYNTDRAKFIEMCRGEAEKVYGKVN</sequence>
<feature type="transmembrane region" description="Helical" evidence="1">
    <location>
        <begin position="53"/>
        <end position="73"/>
    </location>
</feature>
<reference evidence="2 3" key="1">
    <citation type="submission" date="2021-06" db="EMBL/GenBank/DDBJ databases">
        <authorList>
            <person name="Sun Q."/>
            <person name="Li D."/>
        </authorList>
    </citation>
    <scope>NUCLEOTIDE SEQUENCE [LARGE SCALE GENOMIC DNA]</scope>
    <source>
        <strain evidence="2 3">MSJ-4</strain>
    </source>
</reference>